<organism evidence="2 3">
    <name type="scientific">Sulfitobacter marinus</name>
    <dbReference type="NCBI Taxonomy" id="394264"/>
    <lineage>
        <taxon>Bacteria</taxon>
        <taxon>Pseudomonadati</taxon>
        <taxon>Pseudomonadota</taxon>
        <taxon>Alphaproteobacteria</taxon>
        <taxon>Rhodobacterales</taxon>
        <taxon>Roseobacteraceae</taxon>
        <taxon>Sulfitobacter</taxon>
    </lineage>
</organism>
<evidence type="ECO:0000313" key="3">
    <source>
        <dbReference type="Proteomes" id="UP000199239"/>
    </source>
</evidence>
<keyword evidence="1" id="KW-0812">Transmembrane</keyword>
<dbReference type="EMBL" id="FPAJ01000001">
    <property type="protein sequence ID" value="SFS51926.1"/>
    <property type="molecule type" value="Genomic_DNA"/>
</dbReference>
<gene>
    <name evidence="2" type="ORF">SAMN04488040_0732</name>
</gene>
<reference evidence="3" key="1">
    <citation type="submission" date="2016-10" db="EMBL/GenBank/DDBJ databases">
        <authorList>
            <person name="Varghese N."/>
            <person name="Submissions S."/>
        </authorList>
    </citation>
    <scope>NUCLEOTIDE SEQUENCE [LARGE SCALE GENOMIC DNA]</scope>
    <source>
        <strain evidence="3">DSM 23422</strain>
    </source>
</reference>
<feature type="transmembrane region" description="Helical" evidence="1">
    <location>
        <begin position="80"/>
        <end position="102"/>
    </location>
</feature>
<accession>A0A1I6QHJ7</accession>
<sequence>MKKINPELIAAISAVALLYSRRGSHLSNPQVWNEDGVYIVPQFPANGWTSLLEPVNGYLISISRMISNTALTVAPSEYPVISTLLVWSFTAGVAAFISSIGFDAQIG</sequence>
<evidence type="ECO:0000313" key="2">
    <source>
        <dbReference type="EMBL" id="SFS51926.1"/>
    </source>
</evidence>
<dbReference type="RefSeq" id="WP_139226443.1">
    <property type="nucleotide sequence ID" value="NZ_FPAJ01000001.1"/>
</dbReference>
<dbReference type="OrthoDB" id="6057858at2"/>
<proteinExistence type="predicted"/>
<name>A0A1I6QHJ7_9RHOB</name>
<dbReference type="Proteomes" id="UP000199239">
    <property type="component" value="Unassembled WGS sequence"/>
</dbReference>
<dbReference type="AlphaFoldDB" id="A0A1I6QHJ7"/>
<keyword evidence="1" id="KW-1133">Transmembrane helix</keyword>
<keyword evidence="1" id="KW-0472">Membrane</keyword>
<protein>
    <submittedName>
        <fullName evidence="2">Uncharacterized protein</fullName>
    </submittedName>
</protein>
<evidence type="ECO:0000256" key="1">
    <source>
        <dbReference type="SAM" id="Phobius"/>
    </source>
</evidence>
<keyword evidence="3" id="KW-1185">Reference proteome</keyword>